<protein>
    <submittedName>
        <fullName evidence="2">Uncharacterized protein</fullName>
    </submittedName>
</protein>
<proteinExistence type="predicted"/>
<dbReference type="EMBL" id="AMZH03008737">
    <property type="protein sequence ID" value="RRT58343.1"/>
    <property type="molecule type" value="Genomic_DNA"/>
</dbReference>
<feature type="region of interest" description="Disordered" evidence="1">
    <location>
        <begin position="1"/>
        <end position="30"/>
    </location>
</feature>
<accession>A0A426Z312</accession>
<evidence type="ECO:0000313" key="3">
    <source>
        <dbReference type="Proteomes" id="UP000287651"/>
    </source>
</evidence>
<feature type="region of interest" description="Disordered" evidence="1">
    <location>
        <begin position="59"/>
        <end position="92"/>
    </location>
</feature>
<name>A0A426Z312_ENSVE</name>
<sequence length="273" mass="28799">MLPPATTLSSSSSYASSPRPAYQPPASLLSSPSPPCKALPPLLSALIAATPGIAVASTRCRGPPTQPSCSGRRRVIASDRSTHSRTTTSEQLQKVAPSSTPLFFIAIVPKPFFPVAKPSFTVALISSSSSLPTSRCHLLSQPQLPPSTAPAPCFLYHCSHHNLLLGRALLYHQGTLALSSSLTAVVAPKHRRDCCPSYHCRRSPLFLPSAPHDVAASSLAAATLTTEVVSYRALTDAPPCCHCCTSLLPLLPPPSPTLPLLPPPSPTSFSIYW</sequence>
<dbReference type="Proteomes" id="UP000287651">
    <property type="component" value="Unassembled WGS sequence"/>
</dbReference>
<comment type="caution">
    <text evidence="2">The sequence shown here is derived from an EMBL/GenBank/DDBJ whole genome shotgun (WGS) entry which is preliminary data.</text>
</comment>
<dbReference type="AlphaFoldDB" id="A0A426Z312"/>
<evidence type="ECO:0000256" key="1">
    <source>
        <dbReference type="SAM" id="MobiDB-lite"/>
    </source>
</evidence>
<gene>
    <name evidence="2" type="ORF">B296_00006703</name>
</gene>
<organism evidence="2 3">
    <name type="scientific">Ensete ventricosum</name>
    <name type="common">Abyssinian banana</name>
    <name type="synonym">Musa ensete</name>
    <dbReference type="NCBI Taxonomy" id="4639"/>
    <lineage>
        <taxon>Eukaryota</taxon>
        <taxon>Viridiplantae</taxon>
        <taxon>Streptophyta</taxon>
        <taxon>Embryophyta</taxon>
        <taxon>Tracheophyta</taxon>
        <taxon>Spermatophyta</taxon>
        <taxon>Magnoliopsida</taxon>
        <taxon>Liliopsida</taxon>
        <taxon>Zingiberales</taxon>
        <taxon>Musaceae</taxon>
        <taxon>Ensete</taxon>
    </lineage>
</organism>
<reference evidence="2 3" key="1">
    <citation type="journal article" date="2014" name="Agronomy (Basel)">
        <title>A Draft Genome Sequence for Ensete ventricosum, the Drought-Tolerant Tree Against Hunger.</title>
        <authorList>
            <person name="Harrison J."/>
            <person name="Moore K.A."/>
            <person name="Paszkiewicz K."/>
            <person name="Jones T."/>
            <person name="Grant M."/>
            <person name="Ambacheew D."/>
            <person name="Muzemil S."/>
            <person name="Studholme D.J."/>
        </authorList>
    </citation>
    <scope>NUCLEOTIDE SEQUENCE [LARGE SCALE GENOMIC DNA]</scope>
</reference>
<evidence type="ECO:0000313" key="2">
    <source>
        <dbReference type="EMBL" id="RRT58343.1"/>
    </source>
</evidence>